<dbReference type="Gene3D" id="3.40.30.10">
    <property type="entry name" value="Glutaredoxin"/>
    <property type="match status" value="1"/>
</dbReference>
<evidence type="ECO:0000256" key="5">
    <source>
        <dbReference type="ARBA" id="ARBA00023284"/>
    </source>
</evidence>
<proteinExistence type="inferred from homology"/>
<dbReference type="GO" id="GO:0015035">
    <property type="term" value="F:protein-disulfide reductase activity"/>
    <property type="evidence" value="ECO:0007669"/>
    <property type="project" value="InterPro"/>
</dbReference>
<evidence type="ECO:0000313" key="11">
    <source>
        <dbReference type="Proteomes" id="UP000578112"/>
    </source>
</evidence>
<evidence type="ECO:0000256" key="1">
    <source>
        <dbReference type="ARBA" id="ARBA00008987"/>
    </source>
</evidence>
<dbReference type="PIRSF" id="PIRSF000077">
    <property type="entry name" value="Thioredoxin"/>
    <property type="match status" value="1"/>
</dbReference>
<dbReference type="PROSITE" id="PS51352">
    <property type="entry name" value="THIOREDOXIN_2"/>
    <property type="match status" value="1"/>
</dbReference>
<dbReference type="Proteomes" id="UP000578112">
    <property type="component" value="Unassembled WGS sequence"/>
</dbReference>
<keyword evidence="3" id="KW-0249">Electron transport</keyword>
<dbReference type="FunFam" id="3.40.30.10:FF:000001">
    <property type="entry name" value="Thioredoxin"/>
    <property type="match status" value="1"/>
</dbReference>
<dbReference type="RefSeq" id="WP_184990582.1">
    <property type="nucleotide sequence ID" value="NZ_BOMK01000028.1"/>
</dbReference>
<dbReference type="CDD" id="cd02947">
    <property type="entry name" value="TRX_family"/>
    <property type="match status" value="1"/>
</dbReference>
<dbReference type="InterPro" id="IPR036249">
    <property type="entry name" value="Thioredoxin-like_sf"/>
</dbReference>
<evidence type="ECO:0000256" key="2">
    <source>
        <dbReference type="ARBA" id="ARBA00022448"/>
    </source>
</evidence>
<organism evidence="10 11">
    <name type="scientific">Actinoplanes digitatis</name>
    <dbReference type="NCBI Taxonomy" id="1868"/>
    <lineage>
        <taxon>Bacteria</taxon>
        <taxon>Bacillati</taxon>
        <taxon>Actinomycetota</taxon>
        <taxon>Actinomycetes</taxon>
        <taxon>Micromonosporales</taxon>
        <taxon>Micromonosporaceae</taxon>
        <taxon>Actinoplanes</taxon>
    </lineage>
</organism>
<evidence type="ECO:0000256" key="3">
    <source>
        <dbReference type="ARBA" id="ARBA00022982"/>
    </source>
</evidence>
<keyword evidence="2" id="KW-0813">Transport</keyword>
<feature type="active site" description="Nucleophile" evidence="7">
    <location>
        <position position="34"/>
    </location>
</feature>
<comment type="caution">
    <text evidence="10">The sequence shown here is derived from an EMBL/GenBank/DDBJ whole genome shotgun (WGS) entry which is preliminary data.</text>
</comment>
<evidence type="ECO:0000256" key="4">
    <source>
        <dbReference type="ARBA" id="ARBA00023157"/>
    </source>
</evidence>
<protein>
    <recommendedName>
        <fullName evidence="6">Thioredoxin</fullName>
    </recommendedName>
</protein>
<dbReference type="InterPro" id="IPR013766">
    <property type="entry name" value="Thioredoxin_domain"/>
</dbReference>
<feature type="site" description="Contributes to redox potential value" evidence="7">
    <location>
        <position position="35"/>
    </location>
</feature>
<dbReference type="PANTHER" id="PTHR45663">
    <property type="entry name" value="GEO12009P1"/>
    <property type="match status" value="1"/>
</dbReference>
<comment type="similarity">
    <text evidence="1 6">Belongs to the thioredoxin family.</text>
</comment>
<dbReference type="PRINTS" id="PR00421">
    <property type="entry name" value="THIOREDOXIN"/>
</dbReference>
<feature type="site" description="Deprotonates C-terminal active site Cys" evidence="7">
    <location>
        <position position="28"/>
    </location>
</feature>
<dbReference type="Pfam" id="PF00085">
    <property type="entry name" value="Thioredoxin"/>
    <property type="match status" value="1"/>
</dbReference>
<reference evidence="10 11" key="1">
    <citation type="submission" date="2020-08" db="EMBL/GenBank/DDBJ databases">
        <title>Sequencing the genomes of 1000 actinobacteria strains.</title>
        <authorList>
            <person name="Klenk H.-P."/>
        </authorList>
    </citation>
    <scope>NUCLEOTIDE SEQUENCE [LARGE SCALE GENOMIC DNA]</scope>
    <source>
        <strain evidence="10 11">DSM 43149</strain>
    </source>
</reference>
<dbReference type="PROSITE" id="PS00194">
    <property type="entry name" value="THIOREDOXIN_1"/>
    <property type="match status" value="1"/>
</dbReference>
<keyword evidence="4 8" id="KW-1015">Disulfide bond</keyword>
<dbReference type="GO" id="GO:0005829">
    <property type="term" value="C:cytosol"/>
    <property type="evidence" value="ECO:0007669"/>
    <property type="project" value="TreeGrafter"/>
</dbReference>
<evidence type="ECO:0000259" key="9">
    <source>
        <dbReference type="PROSITE" id="PS51352"/>
    </source>
</evidence>
<keyword evidence="5 8" id="KW-0676">Redox-active center</keyword>
<keyword evidence="11" id="KW-1185">Reference proteome</keyword>
<evidence type="ECO:0000256" key="8">
    <source>
        <dbReference type="PIRSR" id="PIRSR000077-4"/>
    </source>
</evidence>
<feature type="disulfide bond" description="Redox-active" evidence="8">
    <location>
        <begin position="34"/>
        <end position="37"/>
    </location>
</feature>
<dbReference type="InterPro" id="IPR005746">
    <property type="entry name" value="Thioredoxin"/>
</dbReference>
<evidence type="ECO:0000313" key="10">
    <source>
        <dbReference type="EMBL" id="MBB4760651.1"/>
    </source>
</evidence>
<sequence>MPEDSLMTVTDDTFAELVLGSRLPVVVDFWAAWCPPCGPLAKTLAELSGEFTGKLVIATLNIDENPAAGRDYRVMSLPTLMFFKRGAVVHTIVGSRPRSQLRSALAGTFEAYANR</sequence>
<feature type="domain" description="Thioredoxin" evidence="9">
    <location>
        <begin position="1"/>
        <end position="110"/>
    </location>
</feature>
<evidence type="ECO:0000256" key="7">
    <source>
        <dbReference type="PIRSR" id="PIRSR000077-1"/>
    </source>
</evidence>
<gene>
    <name evidence="10" type="ORF">BJ971_001207</name>
</gene>
<dbReference type="EMBL" id="JACHNH010000001">
    <property type="protein sequence ID" value="MBB4760651.1"/>
    <property type="molecule type" value="Genomic_DNA"/>
</dbReference>
<evidence type="ECO:0000256" key="6">
    <source>
        <dbReference type="PIRNR" id="PIRNR000077"/>
    </source>
</evidence>
<dbReference type="GO" id="GO:0045454">
    <property type="term" value="P:cell redox homeostasis"/>
    <property type="evidence" value="ECO:0007669"/>
    <property type="project" value="TreeGrafter"/>
</dbReference>
<dbReference type="SUPFAM" id="SSF52833">
    <property type="entry name" value="Thioredoxin-like"/>
    <property type="match status" value="1"/>
</dbReference>
<dbReference type="AlphaFoldDB" id="A0A7W7HTV2"/>
<dbReference type="InterPro" id="IPR017937">
    <property type="entry name" value="Thioredoxin_CS"/>
</dbReference>
<name>A0A7W7HTV2_9ACTN</name>
<accession>A0A7W7HTV2</accession>
<dbReference type="PANTHER" id="PTHR45663:SF11">
    <property type="entry name" value="GEO12009P1"/>
    <property type="match status" value="1"/>
</dbReference>
<feature type="active site" description="Nucleophile" evidence="7">
    <location>
        <position position="37"/>
    </location>
</feature>
<feature type="site" description="Contributes to redox potential value" evidence="7">
    <location>
        <position position="36"/>
    </location>
</feature>